<evidence type="ECO:0000256" key="1">
    <source>
        <dbReference type="ARBA" id="ARBA00004138"/>
    </source>
</evidence>
<dbReference type="PaxDb" id="67767-A0A0J7KDW9"/>
<organism evidence="7 8">
    <name type="scientific">Lasius niger</name>
    <name type="common">Black garden ant</name>
    <dbReference type="NCBI Taxonomy" id="67767"/>
    <lineage>
        <taxon>Eukaryota</taxon>
        <taxon>Metazoa</taxon>
        <taxon>Ecdysozoa</taxon>
        <taxon>Arthropoda</taxon>
        <taxon>Hexapoda</taxon>
        <taxon>Insecta</taxon>
        <taxon>Pterygota</taxon>
        <taxon>Neoptera</taxon>
        <taxon>Endopterygota</taxon>
        <taxon>Hymenoptera</taxon>
        <taxon>Apocrita</taxon>
        <taxon>Aculeata</taxon>
        <taxon>Formicoidea</taxon>
        <taxon>Formicidae</taxon>
        <taxon>Formicinae</taxon>
        <taxon>Lasius</taxon>
        <taxon>Lasius</taxon>
    </lineage>
</organism>
<dbReference type="InterPro" id="IPR033305">
    <property type="entry name" value="Hydin-like"/>
</dbReference>
<comment type="caution">
    <text evidence="7">The sequence shown here is derived from an EMBL/GenBank/DDBJ whole genome shotgun (WGS) entry which is preliminary data.</text>
</comment>
<evidence type="ECO:0000256" key="3">
    <source>
        <dbReference type="ARBA" id="ARBA00022490"/>
    </source>
</evidence>
<keyword evidence="3" id="KW-0963">Cytoplasm</keyword>
<dbReference type="GO" id="GO:0003341">
    <property type="term" value="P:cilium movement"/>
    <property type="evidence" value="ECO:0007669"/>
    <property type="project" value="TreeGrafter"/>
</dbReference>
<dbReference type="STRING" id="67767.A0A0J7KDW9"/>
<feature type="domain" description="HYDIN/VesB/CFA65-like Ig-like" evidence="6">
    <location>
        <begin position="31"/>
        <end position="127"/>
    </location>
</feature>
<dbReference type="GO" id="GO:0005930">
    <property type="term" value="C:axoneme"/>
    <property type="evidence" value="ECO:0007669"/>
    <property type="project" value="TreeGrafter"/>
</dbReference>
<keyword evidence="4" id="KW-0969">Cilium</keyword>
<dbReference type="GO" id="GO:1904158">
    <property type="term" value="P:axonemal central apparatus assembly"/>
    <property type="evidence" value="ECO:0007669"/>
    <property type="project" value="TreeGrafter"/>
</dbReference>
<dbReference type="Pfam" id="PF22544">
    <property type="entry name" value="HYDIN_VesB_CFA65-like_Ig"/>
    <property type="match status" value="1"/>
</dbReference>
<comment type="subcellular location">
    <subcellularLocation>
        <location evidence="1">Cell projection</location>
        <location evidence="1">Cilium</location>
    </subcellularLocation>
    <subcellularLocation>
        <location evidence="2">Cytoplasm</location>
    </subcellularLocation>
</comment>
<dbReference type="EMBL" id="LBMM01009101">
    <property type="protein sequence ID" value="KMQ88391.1"/>
    <property type="molecule type" value="Genomic_DNA"/>
</dbReference>
<sequence>MQIKVIALCEILRGPTEIVNVFANADIVQYSVDRQVIDFGQQLFGEQCRSSFTLENRSTIFLNYKINKRNLISNAEKIDRIIDALTVKPNKGSIDPLLSIKIEIEFQPMLLGVFEIEFELHVAHLDPLIITAKGVTSYSQIYLCISREVFKRHSVKVGYWAIQLLTPDYIVMKKREIRTQCNDMNNDKPKNQVPEWDERILLNDGWDLISYDEIFPSIVDIEMAIDKFLATRFIEENTSTLIKHPISHKKGVIPFLYTPEYIIDMGYVTIDLKTCYSTTIINYGPWNVEVAIKKLERKQLQYSGILVQFEKAMLTVGRTTSLTITWQPTSAKYTERSTKEQHSIYLEFFCRYLVVLQFP</sequence>
<dbReference type="OrthoDB" id="442692at2759"/>
<dbReference type="PANTHER" id="PTHR23053:SF0">
    <property type="entry name" value="HYDROCEPHALUS-INDUCING PROTEIN HOMOLOG"/>
    <property type="match status" value="1"/>
</dbReference>
<name>A0A0J7KDW9_LASNI</name>
<evidence type="ECO:0000256" key="5">
    <source>
        <dbReference type="ARBA" id="ARBA00023273"/>
    </source>
</evidence>
<dbReference type="Proteomes" id="UP000036403">
    <property type="component" value="Unassembled WGS sequence"/>
</dbReference>
<dbReference type="AlphaFoldDB" id="A0A0J7KDW9"/>
<evidence type="ECO:0000256" key="4">
    <source>
        <dbReference type="ARBA" id="ARBA00023069"/>
    </source>
</evidence>
<proteinExistence type="predicted"/>
<evidence type="ECO:0000313" key="8">
    <source>
        <dbReference type="Proteomes" id="UP000036403"/>
    </source>
</evidence>
<dbReference type="Gene3D" id="2.60.40.10">
    <property type="entry name" value="Immunoglobulins"/>
    <property type="match status" value="1"/>
</dbReference>
<dbReference type="PANTHER" id="PTHR23053">
    <property type="entry name" value="DLEC1 DELETED IN LUNG AND ESOPHAGEAL CANCER 1"/>
    <property type="match status" value="1"/>
</dbReference>
<keyword evidence="8" id="KW-1185">Reference proteome</keyword>
<keyword evidence="5" id="KW-0966">Cell projection</keyword>
<protein>
    <submittedName>
        <fullName evidence="7">Hydrocephalus-inducing-like protein</fullName>
    </submittedName>
</protein>
<accession>A0A0J7KDW9</accession>
<dbReference type="InterPro" id="IPR013783">
    <property type="entry name" value="Ig-like_fold"/>
</dbReference>
<reference evidence="7 8" key="1">
    <citation type="submission" date="2015-04" db="EMBL/GenBank/DDBJ databases">
        <title>Lasius niger genome sequencing.</title>
        <authorList>
            <person name="Konorov E.A."/>
            <person name="Nikitin M.A."/>
            <person name="Kirill M.V."/>
            <person name="Chang P."/>
        </authorList>
    </citation>
    <scope>NUCLEOTIDE SEQUENCE [LARGE SCALE GENOMIC DNA]</scope>
    <source>
        <tissue evidence="7">Whole</tissue>
    </source>
</reference>
<gene>
    <name evidence="7" type="ORF">RF55_12136</name>
</gene>
<dbReference type="InterPro" id="IPR053879">
    <property type="entry name" value="HYDIN_VesB_CFA65-like_Ig"/>
</dbReference>
<evidence type="ECO:0000259" key="6">
    <source>
        <dbReference type="Pfam" id="PF22544"/>
    </source>
</evidence>
<evidence type="ECO:0000313" key="7">
    <source>
        <dbReference type="EMBL" id="KMQ88391.1"/>
    </source>
</evidence>
<evidence type="ECO:0000256" key="2">
    <source>
        <dbReference type="ARBA" id="ARBA00004496"/>
    </source>
</evidence>